<evidence type="ECO:0000256" key="4">
    <source>
        <dbReference type="SAM" id="MobiDB-lite"/>
    </source>
</evidence>
<reference evidence="6" key="2">
    <citation type="submission" date="2016-06" db="UniProtKB">
        <authorList>
            <consortium name="WormBaseParasite"/>
        </authorList>
    </citation>
    <scope>IDENTIFICATION</scope>
</reference>
<dbReference type="GO" id="GO:0071356">
    <property type="term" value="P:cellular response to tumor necrosis factor"/>
    <property type="evidence" value="ECO:0007669"/>
    <property type="project" value="TreeGrafter"/>
</dbReference>
<sequence>MAKDAKDVKSPSKSMSFGQRHGKGTGLRGRLLDSKVGDDELMVKDDPFEVIDFRPDLLASHKIVWPEDTGGSMPSLIVVQGSIKNEQSMALNHVVYTVEGESGQKRTFSISGHKFSKKRWTFAGGMKNAVCFFGHERASVVAHGAHRVDIFMDDGLAYLQQFEYSVNDVVHVACSPEALMLAIQTNQESIVRFLLKHGADLCTRDPMGNNAIQLRVVNPLCMKTLFNFGGELLYKSTDKNLLFELIQSNKGSAPEKSPSLLNERDITNGNTCLHAVNQKTSLLSLLHLKHKEMDLNAKNKSGFTPLHQFVIREDIGLCSISSFIFSF</sequence>
<dbReference type="Pfam" id="PF00023">
    <property type="entry name" value="Ank"/>
    <property type="match status" value="1"/>
</dbReference>
<organism evidence="5 6">
    <name type="scientific">Globodera pallida</name>
    <name type="common">Potato cyst nematode worm</name>
    <name type="synonym">Heterodera pallida</name>
    <dbReference type="NCBI Taxonomy" id="36090"/>
    <lineage>
        <taxon>Eukaryota</taxon>
        <taxon>Metazoa</taxon>
        <taxon>Ecdysozoa</taxon>
        <taxon>Nematoda</taxon>
        <taxon>Chromadorea</taxon>
        <taxon>Rhabditida</taxon>
        <taxon>Tylenchina</taxon>
        <taxon>Tylenchomorpha</taxon>
        <taxon>Tylenchoidea</taxon>
        <taxon>Heteroderidae</taxon>
        <taxon>Heteroderinae</taxon>
        <taxon>Globodera</taxon>
    </lineage>
</organism>
<dbReference type="WBParaSite" id="GPLIN_000480900">
    <property type="protein sequence ID" value="GPLIN_000480900"/>
    <property type="gene ID" value="GPLIN_000480900"/>
</dbReference>
<evidence type="ECO:0000256" key="2">
    <source>
        <dbReference type="ARBA" id="ARBA00023043"/>
    </source>
</evidence>
<keyword evidence="1" id="KW-0677">Repeat</keyword>
<keyword evidence="5" id="KW-1185">Reference proteome</keyword>
<reference evidence="5" key="1">
    <citation type="submission" date="2014-05" db="EMBL/GenBank/DDBJ databases">
        <title>The genome and life-stage specific transcriptomes of Globodera pallida elucidate key aspects of plant parasitism by a cyst nematode.</title>
        <authorList>
            <person name="Cotton J.A."/>
            <person name="Lilley C.J."/>
            <person name="Jones L.M."/>
            <person name="Kikuchi T."/>
            <person name="Reid A.J."/>
            <person name="Thorpe P."/>
            <person name="Tsai I.J."/>
            <person name="Beasley H."/>
            <person name="Blok V."/>
            <person name="Cock P.J.A."/>
            <person name="Van den Akker S.E."/>
            <person name="Holroyd N."/>
            <person name="Hunt M."/>
            <person name="Mantelin S."/>
            <person name="Naghra H."/>
            <person name="Pain A."/>
            <person name="Palomares-Rius J.E."/>
            <person name="Zarowiecki M."/>
            <person name="Berriman M."/>
            <person name="Jones J.T."/>
            <person name="Urwin P.E."/>
        </authorList>
    </citation>
    <scope>NUCLEOTIDE SEQUENCE [LARGE SCALE GENOMIC DNA]</scope>
    <source>
        <strain evidence="5">Lindley</strain>
    </source>
</reference>
<dbReference type="InterPro" id="IPR051070">
    <property type="entry name" value="NF-kappa-B_inhibitor"/>
</dbReference>
<name>A0A183BW21_GLOPA</name>
<dbReference type="AlphaFoldDB" id="A0A183BW21"/>
<evidence type="ECO:0000256" key="3">
    <source>
        <dbReference type="PROSITE-ProRule" id="PRU00023"/>
    </source>
</evidence>
<dbReference type="PROSITE" id="PS50088">
    <property type="entry name" value="ANK_REPEAT"/>
    <property type="match status" value="1"/>
</dbReference>
<feature type="compositionally biased region" description="Basic and acidic residues" evidence="4">
    <location>
        <begin position="1"/>
        <end position="10"/>
    </location>
</feature>
<keyword evidence="2 3" id="KW-0040">ANK repeat</keyword>
<accession>A0A183BW21</accession>
<feature type="repeat" description="ANK" evidence="3">
    <location>
        <begin position="178"/>
        <end position="206"/>
    </location>
</feature>
<dbReference type="PANTHER" id="PTHR46680:SF3">
    <property type="entry name" value="NF-KAPPA-B INHIBITOR CACTUS"/>
    <property type="match status" value="1"/>
</dbReference>
<dbReference type="Gene3D" id="1.25.40.20">
    <property type="entry name" value="Ankyrin repeat-containing domain"/>
    <property type="match status" value="1"/>
</dbReference>
<dbReference type="PANTHER" id="PTHR46680">
    <property type="entry name" value="NF-KAPPA-B INHIBITOR ALPHA"/>
    <property type="match status" value="1"/>
</dbReference>
<protein>
    <submittedName>
        <fullName evidence="6">ANK_REP_REGION domain-containing protein</fullName>
    </submittedName>
</protein>
<dbReference type="Proteomes" id="UP000050741">
    <property type="component" value="Unassembled WGS sequence"/>
</dbReference>
<dbReference type="SUPFAM" id="SSF48403">
    <property type="entry name" value="Ankyrin repeat"/>
    <property type="match status" value="1"/>
</dbReference>
<evidence type="ECO:0000256" key="1">
    <source>
        <dbReference type="ARBA" id="ARBA00022737"/>
    </source>
</evidence>
<feature type="region of interest" description="Disordered" evidence="4">
    <location>
        <begin position="1"/>
        <end position="30"/>
    </location>
</feature>
<evidence type="ECO:0000313" key="6">
    <source>
        <dbReference type="WBParaSite" id="GPLIN_000480900"/>
    </source>
</evidence>
<proteinExistence type="predicted"/>
<dbReference type="InterPro" id="IPR036770">
    <property type="entry name" value="Ankyrin_rpt-contain_sf"/>
</dbReference>
<dbReference type="InterPro" id="IPR002110">
    <property type="entry name" value="Ankyrin_rpt"/>
</dbReference>
<evidence type="ECO:0000313" key="5">
    <source>
        <dbReference type="Proteomes" id="UP000050741"/>
    </source>
</evidence>
<dbReference type="GO" id="GO:0005829">
    <property type="term" value="C:cytosol"/>
    <property type="evidence" value="ECO:0007669"/>
    <property type="project" value="TreeGrafter"/>
</dbReference>
<dbReference type="GO" id="GO:0051059">
    <property type="term" value="F:NF-kappaB binding"/>
    <property type="evidence" value="ECO:0007669"/>
    <property type="project" value="TreeGrafter"/>
</dbReference>